<dbReference type="Pfam" id="PF18962">
    <property type="entry name" value="Por_Secre_tail"/>
    <property type="match status" value="1"/>
</dbReference>
<keyword evidence="4" id="KW-0378">Hydrolase</keyword>
<dbReference type="InterPro" id="IPR026444">
    <property type="entry name" value="Secre_tail"/>
</dbReference>
<sequence>MKNNILKINQIIIFLFISAISPAYSQSYTSWITGSIADVTTTATGGACLMGGGTDNDDAIKWMIQKSGGGDFVVIRSAGTQGYNDYIYGLGTVNSVETILIDTRAKASIAEIATKIRNAEALFIAGGDQSTYVSYWKDTPVEDAINYLINTKKVPVGGTSAGCAIQGKYYYSATNSSVTSAQALANPYNTDMTIGANDFINNPILSNVIADTHYNNPDRRGRQTAFIARMWKDLGAGLNAKGIGVYEKTAVCIDQNGIAKVFAPATGNYAYFYQFDTSSTPETLVSGSPLTWNNSGKGVKIIKIEGDTSGSTTIDLNNWSIVNGSKAVYGVIKVINGTLTETSTSGGGTVSYCTSQGGDSSREWIKKVAIGTISNLSNSNGGYADFSSQVSNITKGVATTLTLTPGFSATRNLYWNVFIDLNNNGLFTDSGEEVYSIFSNQTLTPKITIPTSASAGNIRMRIIVSYNSINSSCGAYNYGETEDYTLNVVSGTAKISKNKEVEFENTTVAFYPNPAKDLVRINFLSEQKQEAQILIYNLGGSMVKSLITNVSAGINNMEIDLSELQSGQYIISINKGEDKVISKLIISK</sequence>
<evidence type="ECO:0000313" key="9">
    <source>
        <dbReference type="Proteomes" id="UP000249177"/>
    </source>
</evidence>
<evidence type="ECO:0000313" key="8">
    <source>
        <dbReference type="EMBL" id="PZX94342.1"/>
    </source>
</evidence>
<evidence type="ECO:0000259" key="7">
    <source>
        <dbReference type="Pfam" id="PF20009"/>
    </source>
</evidence>
<organism evidence="8 9">
    <name type="scientific">Flavobacterium aquariorum</name>
    <dbReference type="NCBI Taxonomy" id="2217670"/>
    <lineage>
        <taxon>Bacteria</taxon>
        <taxon>Pseudomonadati</taxon>
        <taxon>Bacteroidota</taxon>
        <taxon>Flavobacteriia</taxon>
        <taxon>Flavobacteriales</taxon>
        <taxon>Flavobacteriaceae</taxon>
        <taxon>Flavobacterium</taxon>
    </lineage>
</organism>
<evidence type="ECO:0000256" key="5">
    <source>
        <dbReference type="ARBA" id="ARBA00022825"/>
    </source>
</evidence>
<dbReference type="EMBL" id="QKXH01000003">
    <property type="protein sequence ID" value="PZX94342.1"/>
    <property type="molecule type" value="Genomic_DNA"/>
</dbReference>
<dbReference type="Pfam" id="PF20009">
    <property type="entry name" value="GEVED"/>
    <property type="match status" value="1"/>
</dbReference>
<comment type="similarity">
    <text evidence="1">Belongs to the peptidase S51 family.</text>
</comment>
<dbReference type="PANTHER" id="PTHR36175">
    <property type="entry name" value="CYANOPHYCINASE"/>
    <property type="match status" value="1"/>
</dbReference>
<proteinExistence type="inferred from homology"/>
<dbReference type="InterPro" id="IPR029062">
    <property type="entry name" value="Class_I_gatase-like"/>
</dbReference>
<evidence type="ECO:0000256" key="1">
    <source>
        <dbReference type="ARBA" id="ARBA00006534"/>
    </source>
</evidence>
<evidence type="ECO:0000259" key="6">
    <source>
        <dbReference type="Pfam" id="PF18962"/>
    </source>
</evidence>
<dbReference type="OrthoDB" id="951108at2"/>
<protein>
    <submittedName>
        <fullName evidence="8">Uncharacterized protein</fullName>
    </submittedName>
</protein>
<comment type="caution">
    <text evidence="8">The sequence shown here is derived from an EMBL/GenBank/DDBJ whole genome shotgun (WGS) entry which is preliminary data.</text>
</comment>
<dbReference type="NCBIfam" id="TIGR04183">
    <property type="entry name" value="Por_Secre_tail"/>
    <property type="match status" value="1"/>
</dbReference>
<dbReference type="Proteomes" id="UP000249177">
    <property type="component" value="Unassembled WGS sequence"/>
</dbReference>
<keyword evidence="3" id="KW-0732">Signal</keyword>
<dbReference type="SUPFAM" id="SSF52317">
    <property type="entry name" value="Class I glutamine amidotransferase-like"/>
    <property type="match status" value="1"/>
</dbReference>
<evidence type="ECO:0000256" key="4">
    <source>
        <dbReference type="ARBA" id="ARBA00022801"/>
    </source>
</evidence>
<keyword evidence="5" id="KW-0720">Serine protease</keyword>
<dbReference type="AlphaFoldDB" id="A0A2W7VQG7"/>
<dbReference type="Gene3D" id="3.40.50.880">
    <property type="match status" value="1"/>
</dbReference>
<dbReference type="GO" id="GO:0006508">
    <property type="term" value="P:proteolysis"/>
    <property type="evidence" value="ECO:0007669"/>
    <property type="project" value="UniProtKB-KW"/>
</dbReference>
<dbReference type="Pfam" id="PF03575">
    <property type="entry name" value="Peptidase_S51"/>
    <property type="match status" value="1"/>
</dbReference>
<accession>A0A2W7VQG7</accession>
<feature type="domain" description="Secretion system C-terminal sorting" evidence="6">
    <location>
        <begin position="511"/>
        <end position="586"/>
    </location>
</feature>
<dbReference type="InterPro" id="IPR045474">
    <property type="entry name" value="GEVED"/>
</dbReference>
<gene>
    <name evidence="8" type="ORF">DOS84_06880</name>
</gene>
<name>A0A2W7VQG7_9FLAO</name>
<evidence type="ECO:0000256" key="2">
    <source>
        <dbReference type="ARBA" id="ARBA00022670"/>
    </source>
</evidence>
<evidence type="ECO:0000256" key="3">
    <source>
        <dbReference type="ARBA" id="ARBA00022729"/>
    </source>
</evidence>
<keyword evidence="2" id="KW-0645">Protease</keyword>
<dbReference type="RefSeq" id="WP_111409376.1">
    <property type="nucleotide sequence ID" value="NZ_QKXH01000003.1"/>
</dbReference>
<reference evidence="8 9" key="1">
    <citation type="submission" date="2018-06" db="EMBL/GenBank/DDBJ databases">
        <title>Flavobacterium sp IMCC34762, genome.</title>
        <authorList>
            <person name="Joung Y."/>
            <person name="Cho J."/>
            <person name="Song J."/>
        </authorList>
    </citation>
    <scope>NUCLEOTIDE SEQUENCE [LARGE SCALE GENOMIC DNA]</scope>
    <source>
        <strain evidence="8 9">IMCC34762</strain>
    </source>
</reference>
<dbReference type="GO" id="GO:0008236">
    <property type="term" value="F:serine-type peptidase activity"/>
    <property type="evidence" value="ECO:0007669"/>
    <property type="project" value="UniProtKB-KW"/>
</dbReference>
<keyword evidence="9" id="KW-1185">Reference proteome</keyword>
<dbReference type="CDD" id="cd03145">
    <property type="entry name" value="GAT1_cyanophycinase"/>
    <property type="match status" value="1"/>
</dbReference>
<dbReference type="PANTHER" id="PTHR36175:SF1">
    <property type="entry name" value="CYANOPHYCINASE"/>
    <property type="match status" value="1"/>
</dbReference>
<feature type="domain" description="GEVED" evidence="7">
    <location>
        <begin position="414"/>
        <end position="487"/>
    </location>
</feature>
<dbReference type="InterPro" id="IPR005320">
    <property type="entry name" value="Peptidase_S51"/>
</dbReference>